<keyword evidence="1 4" id="KW-0808">Transferase</keyword>
<dbReference type="SUPFAM" id="SSF55729">
    <property type="entry name" value="Acyl-CoA N-acyltransferases (Nat)"/>
    <property type="match status" value="1"/>
</dbReference>
<protein>
    <submittedName>
        <fullName evidence="4">GCN5-related N-acetyltransferase</fullName>
    </submittedName>
</protein>
<name>C8XD59_NAKMY</name>
<dbReference type="Proteomes" id="UP000002218">
    <property type="component" value="Chromosome"/>
</dbReference>
<evidence type="ECO:0000313" key="4">
    <source>
        <dbReference type="EMBL" id="ACV81549.1"/>
    </source>
</evidence>
<dbReference type="AlphaFoldDB" id="C8XD59"/>
<gene>
    <name evidence="4" type="ordered locus">Namu_5283</name>
</gene>
<dbReference type="PROSITE" id="PS51186">
    <property type="entry name" value="GNAT"/>
    <property type="match status" value="1"/>
</dbReference>
<dbReference type="EMBL" id="CP001737">
    <property type="protein sequence ID" value="ACV81549.1"/>
    <property type="molecule type" value="Genomic_DNA"/>
</dbReference>
<dbReference type="RefSeq" id="WP_015750354.1">
    <property type="nucleotide sequence ID" value="NC_013235.1"/>
</dbReference>
<reference evidence="5" key="1">
    <citation type="submission" date="2009-09" db="EMBL/GenBank/DDBJ databases">
        <title>The complete genome of Nakamurella multipartita DSM 44233.</title>
        <authorList>
            <consortium name="US DOE Joint Genome Institute (JGI-PGF)"/>
            <person name="Lucas S."/>
            <person name="Copeland A."/>
            <person name="Lapidus A."/>
            <person name="Glavina del Rio T."/>
            <person name="Dalin E."/>
            <person name="Tice H."/>
            <person name="Bruce D."/>
            <person name="Goodwin L."/>
            <person name="Pitluck S."/>
            <person name="Kyrpides N."/>
            <person name="Mavromatis K."/>
            <person name="Ivanova N."/>
            <person name="Ovchinnikova G."/>
            <person name="Sims D."/>
            <person name="Meincke L."/>
            <person name="Brettin T."/>
            <person name="Detter J.C."/>
            <person name="Han C."/>
            <person name="Larimer F."/>
            <person name="Land M."/>
            <person name="Hauser L."/>
            <person name="Markowitz V."/>
            <person name="Cheng J.-F."/>
            <person name="Hugenholtz P."/>
            <person name="Woyke T."/>
            <person name="Wu D."/>
            <person name="Klenk H.-P."/>
            <person name="Eisen J.A."/>
        </authorList>
    </citation>
    <scope>NUCLEOTIDE SEQUENCE [LARGE SCALE GENOMIC DNA]</scope>
    <source>
        <strain evidence="5">ATCC 700099 / DSM 44233 / CIP 104796 / JCM 9543 / NBRC 105858 / Y-104</strain>
    </source>
</reference>
<dbReference type="Pfam" id="PF00583">
    <property type="entry name" value="Acetyltransf_1"/>
    <property type="match status" value="1"/>
</dbReference>
<dbReference type="InterPro" id="IPR050832">
    <property type="entry name" value="Bact_Acetyltransf"/>
</dbReference>
<dbReference type="InterPro" id="IPR000182">
    <property type="entry name" value="GNAT_dom"/>
</dbReference>
<dbReference type="OrthoDB" id="9789603at2"/>
<reference evidence="4 5" key="2">
    <citation type="journal article" date="2010" name="Stand. Genomic Sci.">
        <title>Complete genome sequence of Nakamurella multipartita type strain (Y-104).</title>
        <authorList>
            <person name="Tice H."/>
            <person name="Mayilraj S."/>
            <person name="Sims D."/>
            <person name="Lapidus A."/>
            <person name="Nolan M."/>
            <person name="Lucas S."/>
            <person name="Glavina Del Rio T."/>
            <person name="Copeland A."/>
            <person name="Cheng J.F."/>
            <person name="Meincke L."/>
            <person name="Bruce D."/>
            <person name="Goodwin L."/>
            <person name="Pitluck S."/>
            <person name="Ivanova N."/>
            <person name="Mavromatis K."/>
            <person name="Ovchinnikova G."/>
            <person name="Pati A."/>
            <person name="Chen A."/>
            <person name="Palaniappan K."/>
            <person name="Land M."/>
            <person name="Hauser L."/>
            <person name="Chang Y.J."/>
            <person name="Jeffries C.D."/>
            <person name="Detter J.C."/>
            <person name="Brettin T."/>
            <person name="Rohde M."/>
            <person name="Goker M."/>
            <person name="Bristow J."/>
            <person name="Eisen J.A."/>
            <person name="Markowitz V."/>
            <person name="Hugenholtz P."/>
            <person name="Kyrpides N.C."/>
            <person name="Klenk H.P."/>
            <person name="Chen F."/>
        </authorList>
    </citation>
    <scope>NUCLEOTIDE SEQUENCE [LARGE SCALE GENOMIC DNA]</scope>
    <source>
        <strain evidence="5">ATCC 700099 / DSM 44233 / CIP 104796 / JCM 9543 / NBRC 105858 / Y-104</strain>
    </source>
</reference>
<evidence type="ECO:0000259" key="3">
    <source>
        <dbReference type="PROSITE" id="PS51186"/>
    </source>
</evidence>
<dbReference type="HOGENOM" id="CLU_013985_34_4_11"/>
<keyword evidence="5" id="KW-1185">Reference proteome</keyword>
<keyword evidence="2" id="KW-0012">Acyltransferase</keyword>
<proteinExistence type="predicted"/>
<accession>C8XD59</accession>
<evidence type="ECO:0000256" key="2">
    <source>
        <dbReference type="ARBA" id="ARBA00023315"/>
    </source>
</evidence>
<dbReference type="InParanoid" id="C8XD59"/>
<evidence type="ECO:0000313" key="5">
    <source>
        <dbReference type="Proteomes" id="UP000002218"/>
    </source>
</evidence>
<feature type="domain" description="N-acetyltransferase" evidence="3">
    <location>
        <begin position="1"/>
        <end position="143"/>
    </location>
</feature>
<dbReference type="STRING" id="479431.Namu_5283"/>
<dbReference type="PANTHER" id="PTHR43877">
    <property type="entry name" value="AMINOALKYLPHOSPHONATE N-ACETYLTRANSFERASE-RELATED-RELATED"/>
    <property type="match status" value="1"/>
</dbReference>
<dbReference type="Gene3D" id="3.40.630.30">
    <property type="match status" value="1"/>
</dbReference>
<organism evidence="4 5">
    <name type="scientific">Nakamurella multipartita (strain ATCC 700099 / DSM 44233 / CIP 104796 / JCM 9543 / NBRC 105858 / Y-104)</name>
    <name type="common">Microsphaera multipartita</name>
    <dbReference type="NCBI Taxonomy" id="479431"/>
    <lineage>
        <taxon>Bacteria</taxon>
        <taxon>Bacillati</taxon>
        <taxon>Actinomycetota</taxon>
        <taxon>Actinomycetes</taxon>
        <taxon>Nakamurellales</taxon>
        <taxon>Nakamurellaceae</taxon>
        <taxon>Nakamurella</taxon>
    </lineage>
</organism>
<evidence type="ECO:0000256" key="1">
    <source>
        <dbReference type="ARBA" id="ARBA00022679"/>
    </source>
</evidence>
<dbReference type="InterPro" id="IPR016181">
    <property type="entry name" value="Acyl_CoA_acyltransferase"/>
</dbReference>
<dbReference type="KEGG" id="nml:Namu_5283"/>
<dbReference type="eggNOG" id="COG0456">
    <property type="taxonomic scope" value="Bacteria"/>
</dbReference>
<dbReference type="GO" id="GO:0016747">
    <property type="term" value="F:acyltransferase activity, transferring groups other than amino-acyl groups"/>
    <property type="evidence" value="ECO:0007669"/>
    <property type="project" value="InterPro"/>
</dbReference>
<sequence>MLIRPAHAGDVPELVVLLDQWGHPQPADVVAAQLADWTQTPNAAYLVAEADGTLVGAVAVAATPHLGRPGRSARIVGLVVRAGQRRTGVGAALVGAAEDRARGWNCDVLELTSSRARDAAHPFYRALGYQDQSDHHARYLREL</sequence>
<dbReference type="CDD" id="cd04301">
    <property type="entry name" value="NAT_SF"/>
    <property type="match status" value="1"/>
</dbReference>